<feature type="transmembrane region" description="Helical" evidence="1">
    <location>
        <begin position="40"/>
        <end position="56"/>
    </location>
</feature>
<feature type="transmembrane region" description="Helical" evidence="1">
    <location>
        <begin position="63"/>
        <end position="80"/>
    </location>
</feature>
<dbReference type="Proteomes" id="UP000332933">
    <property type="component" value="Unassembled WGS sequence"/>
</dbReference>
<organism evidence="3 4">
    <name type="scientific">Aphanomyces stellatus</name>
    <dbReference type="NCBI Taxonomy" id="120398"/>
    <lineage>
        <taxon>Eukaryota</taxon>
        <taxon>Sar</taxon>
        <taxon>Stramenopiles</taxon>
        <taxon>Oomycota</taxon>
        <taxon>Saprolegniomycetes</taxon>
        <taxon>Saprolegniales</taxon>
        <taxon>Verrucalvaceae</taxon>
        <taxon>Aphanomyces</taxon>
    </lineage>
</organism>
<dbReference type="OrthoDB" id="63581at2759"/>
<evidence type="ECO:0000313" key="4">
    <source>
        <dbReference type="Proteomes" id="UP000332933"/>
    </source>
</evidence>
<dbReference type="AlphaFoldDB" id="A0A485KM01"/>
<evidence type="ECO:0000313" key="2">
    <source>
        <dbReference type="EMBL" id="KAF0700509.1"/>
    </source>
</evidence>
<protein>
    <submittedName>
        <fullName evidence="3">Aste57867_8970 protein</fullName>
    </submittedName>
</protein>
<evidence type="ECO:0000313" key="3">
    <source>
        <dbReference type="EMBL" id="VFT85854.1"/>
    </source>
</evidence>
<keyword evidence="1" id="KW-1133">Transmembrane helix</keyword>
<feature type="transmembrane region" description="Helical" evidence="1">
    <location>
        <begin position="7"/>
        <end position="24"/>
    </location>
</feature>
<keyword evidence="4" id="KW-1185">Reference proteome</keyword>
<dbReference type="EMBL" id="VJMH01005120">
    <property type="protein sequence ID" value="KAF0700509.1"/>
    <property type="molecule type" value="Genomic_DNA"/>
</dbReference>
<reference evidence="3 4" key="1">
    <citation type="submission" date="2019-03" db="EMBL/GenBank/DDBJ databases">
        <authorList>
            <person name="Gaulin E."/>
            <person name="Dumas B."/>
        </authorList>
    </citation>
    <scope>NUCLEOTIDE SEQUENCE [LARGE SCALE GENOMIC DNA]</scope>
    <source>
        <strain evidence="3">CBS 568.67</strain>
    </source>
</reference>
<accession>A0A485KM01</accession>
<name>A0A485KM01_9STRA</name>
<evidence type="ECO:0000256" key="1">
    <source>
        <dbReference type="SAM" id="Phobius"/>
    </source>
</evidence>
<dbReference type="EMBL" id="CAADRA010005141">
    <property type="protein sequence ID" value="VFT85854.1"/>
    <property type="molecule type" value="Genomic_DNA"/>
</dbReference>
<feature type="transmembrane region" description="Helical" evidence="1">
    <location>
        <begin position="92"/>
        <end position="114"/>
    </location>
</feature>
<reference evidence="2" key="2">
    <citation type="submission" date="2019-06" db="EMBL/GenBank/DDBJ databases">
        <title>Genomics analysis of Aphanomyces spp. identifies a new class of oomycete effector associated with host adaptation.</title>
        <authorList>
            <person name="Gaulin E."/>
        </authorList>
    </citation>
    <scope>NUCLEOTIDE SEQUENCE</scope>
    <source>
        <strain evidence="2">CBS 578.67</strain>
    </source>
</reference>
<sequence>MPLLARVWLAVGWAGITLLLYLSLTPRMPFEIPVKHGDKYGHSLAYAVLAFWWTQLPLPRHRVAFALVALGVAIEFVQGWTGRSFDYFDMLANIQGVASGVGVAAVLPNPLLFLERRFKKDD</sequence>
<keyword evidence="1" id="KW-0472">Membrane</keyword>
<keyword evidence="1" id="KW-0812">Transmembrane</keyword>
<gene>
    <name evidence="3" type="primary">Aste57867_8970</name>
    <name evidence="2" type="ORF">As57867_008935</name>
    <name evidence="3" type="ORF">ASTE57867_8970</name>
</gene>
<proteinExistence type="predicted"/>